<accession>A0A2D0NHE7</accession>
<dbReference type="AlphaFoldDB" id="A0A2D0NHE7"/>
<keyword evidence="1" id="KW-0597">Phosphoprotein</keyword>
<dbReference type="Pfam" id="PF01627">
    <property type="entry name" value="Hpt"/>
    <property type="match status" value="1"/>
</dbReference>
<dbReference type="PROSITE" id="PS50894">
    <property type="entry name" value="HPT"/>
    <property type="match status" value="1"/>
</dbReference>
<feature type="modified residue" description="Phosphohistidine" evidence="1">
    <location>
        <position position="52"/>
    </location>
</feature>
<name>A0A2D0NHE7_FLAN2</name>
<evidence type="ECO:0000313" key="3">
    <source>
        <dbReference type="EMBL" id="PHN07924.1"/>
    </source>
</evidence>
<feature type="domain" description="HPt" evidence="2">
    <location>
        <begin position="13"/>
        <end position="110"/>
    </location>
</feature>
<comment type="caution">
    <text evidence="3">The sequence shown here is derived from an EMBL/GenBank/DDBJ whole genome shotgun (WGS) entry which is preliminary data.</text>
</comment>
<gene>
    <name evidence="3" type="ORF">CRP01_03990</name>
</gene>
<keyword evidence="4" id="KW-1185">Reference proteome</keyword>
<proteinExistence type="predicted"/>
<dbReference type="SUPFAM" id="SSF47226">
    <property type="entry name" value="Histidine-containing phosphotransfer domain, HPT domain"/>
    <property type="match status" value="1"/>
</dbReference>
<protein>
    <recommendedName>
        <fullName evidence="2">HPt domain-containing protein</fullName>
    </recommendedName>
</protein>
<dbReference type="RefSeq" id="WP_099148713.1">
    <property type="nucleotide sequence ID" value="NZ_PDUD01000004.1"/>
</dbReference>
<reference evidence="3 4" key="1">
    <citation type="submission" date="2017-10" db="EMBL/GenBank/DDBJ databases">
        <title>The draft genome sequence of Lewinella nigricans NBRC 102662.</title>
        <authorList>
            <person name="Wang K."/>
        </authorList>
    </citation>
    <scope>NUCLEOTIDE SEQUENCE [LARGE SCALE GENOMIC DNA]</scope>
    <source>
        <strain evidence="3 4">NBRC 102662</strain>
    </source>
</reference>
<evidence type="ECO:0000259" key="2">
    <source>
        <dbReference type="PROSITE" id="PS50894"/>
    </source>
</evidence>
<dbReference type="Proteomes" id="UP000223913">
    <property type="component" value="Unassembled WGS sequence"/>
</dbReference>
<dbReference type="OrthoDB" id="7478530at2"/>
<evidence type="ECO:0000313" key="4">
    <source>
        <dbReference type="Proteomes" id="UP000223913"/>
    </source>
</evidence>
<evidence type="ECO:0000256" key="1">
    <source>
        <dbReference type="PROSITE-ProRule" id="PRU00110"/>
    </source>
</evidence>
<dbReference type="InterPro" id="IPR036641">
    <property type="entry name" value="HPT_dom_sf"/>
</dbReference>
<dbReference type="EMBL" id="PDUD01000004">
    <property type="protein sequence ID" value="PHN07924.1"/>
    <property type="molecule type" value="Genomic_DNA"/>
</dbReference>
<dbReference type="Gene3D" id="1.20.120.160">
    <property type="entry name" value="HPT domain"/>
    <property type="match status" value="1"/>
</dbReference>
<organism evidence="3 4">
    <name type="scientific">Flavilitoribacter nigricans (strain ATCC 23147 / DSM 23189 / NBRC 102662 / NCIMB 1420 / SS-2)</name>
    <name type="common">Lewinella nigricans</name>
    <dbReference type="NCBI Taxonomy" id="1122177"/>
    <lineage>
        <taxon>Bacteria</taxon>
        <taxon>Pseudomonadati</taxon>
        <taxon>Bacteroidota</taxon>
        <taxon>Saprospiria</taxon>
        <taxon>Saprospirales</taxon>
        <taxon>Lewinellaceae</taxon>
        <taxon>Flavilitoribacter</taxon>
    </lineage>
</organism>
<dbReference type="GO" id="GO:0004672">
    <property type="term" value="F:protein kinase activity"/>
    <property type="evidence" value="ECO:0007669"/>
    <property type="project" value="UniProtKB-ARBA"/>
</dbReference>
<dbReference type="InterPro" id="IPR008207">
    <property type="entry name" value="Sig_transdc_His_kin_Hpt_dom"/>
</dbReference>
<dbReference type="GO" id="GO:0000160">
    <property type="term" value="P:phosphorelay signal transduction system"/>
    <property type="evidence" value="ECO:0007669"/>
    <property type="project" value="InterPro"/>
</dbReference>
<sequence length="117" mass="14167">MNSDYIRELFENDRRSLLKYYRAFLQELGEMTTELERAAALRDYQTFRDAAHKTKTSLQLFKADRLREVLQMTREVYQNGDWTQLPELQQELLRELENTRAFLRDEMKVWEESNGPQ</sequence>